<feature type="region of interest" description="Disordered" evidence="2">
    <location>
        <begin position="104"/>
        <end position="137"/>
    </location>
</feature>
<dbReference type="Proteomes" id="UP001592530">
    <property type="component" value="Unassembled WGS sequence"/>
</dbReference>
<evidence type="ECO:0000259" key="4">
    <source>
        <dbReference type="SMART" id="SM00701"/>
    </source>
</evidence>
<dbReference type="EC" id="3.5.1.28" evidence="5"/>
<dbReference type="EMBL" id="JBHEZY010000003">
    <property type="protein sequence ID" value="MFC1431043.1"/>
    <property type="molecule type" value="Genomic_DNA"/>
</dbReference>
<dbReference type="Gene3D" id="2.60.120.260">
    <property type="entry name" value="Galactose-binding domain-like"/>
    <property type="match status" value="1"/>
</dbReference>
<dbReference type="InterPro" id="IPR002502">
    <property type="entry name" value="Amidase_domain"/>
</dbReference>
<organism evidence="5 6">
    <name type="scientific">Streptacidiphilus alkalitolerans</name>
    <dbReference type="NCBI Taxonomy" id="3342712"/>
    <lineage>
        <taxon>Bacteria</taxon>
        <taxon>Bacillati</taxon>
        <taxon>Actinomycetota</taxon>
        <taxon>Actinomycetes</taxon>
        <taxon>Kitasatosporales</taxon>
        <taxon>Streptomycetaceae</taxon>
        <taxon>Streptacidiphilus</taxon>
    </lineage>
</organism>
<dbReference type="Pfam" id="PF01510">
    <property type="entry name" value="Amidase_2"/>
    <property type="match status" value="1"/>
</dbReference>
<comment type="caution">
    <text evidence="5">The sequence shown here is derived from an EMBL/GenBank/DDBJ whole genome shotgun (WGS) entry which is preliminary data.</text>
</comment>
<dbReference type="InterPro" id="IPR006619">
    <property type="entry name" value="PGRP_domain_met/bac"/>
</dbReference>
<evidence type="ECO:0000256" key="1">
    <source>
        <dbReference type="ARBA" id="ARBA00007553"/>
    </source>
</evidence>
<dbReference type="Gene3D" id="3.40.80.10">
    <property type="entry name" value="Peptidoglycan recognition protein-like"/>
    <property type="match status" value="1"/>
</dbReference>
<gene>
    <name evidence="5" type="ORF">ACEZDB_10305</name>
</gene>
<accession>A0ABV6WYD1</accession>
<keyword evidence="3" id="KW-0732">Signal</keyword>
<dbReference type="InterPro" id="IPR036505">
    <property type="entry name" value="Amidase/PGRP_sf"/>
</dbReference>
<dbReference type="RefSeq" id="WP_380551204.1">
    <property type="nucleotide sequence ID" value="NZ_JBHEZY010000003.1"/>
</dbReference>
<dbReference type="GO" id="GO:0008745">
    <property type="term" value="F:N-acetylmuramoyl-L-alanine amidase activity"/>
    <property type="evidence" value="ECO:0007669"/>
    <property type="project" value="UniProtKB-EC"/>
</dbReference>
<feature type="domain" description="Peptidoglycan recognition protein family" evidence="4">
    <location>
        <begin position="299"/>
        <end position="458"/>
    </location>
</feature>
<protein>
    <submittedName>
        <fullName evidence="5">N-acetylmuramoyl-L-alanine amidase</fullName>
        <ecNumber evidence="5">3.5.1.28</ecNumber>
    </submittedName>
</protein>
<evidence type="ECO:0000256" key="3">
    <source>
        <dbReference type="SAM" id="SignalP"/>
    </source>
</evidence>
<feature type="chain" id="PRO_5045061621" evidence="3">
    <location>
        <begin position="23"/>
        <end position="813"/>
    </location>
</feature>
<reference evidence="5 6" key="1">
    <citation type="submission" date="2024-09" db="EMBL/GenBank/DDBJ databases">
        <authorList>
            <person name="Lee S.D."/>
        </authorList>
    </citation>
    <scope>NUCLEOTIDE SEQUENCE [LARGE SCALE GENOMIC DNA]</scope>
    <source>
        <strain evidence="5 6">N1-3</strain>
    </source>
</reference>
<proteinExistence type="inferred from homology"/>
<name>A0ABV6WYD1_9ACTN</name>
<dbReference type="SMART" id="SM00701">
    <property type="entry name" value="PGRP"/>
    <property type="match status" value="1"/>
</dbReference>
<dbReference type="CDD" id="cd06583">
    <property type="entry name" value="PGRP"/>
    <property type="match status" value="1"/>
</dbReference>
<feature type="signal peptide" evidence="3">
    <location>
        <begin position="1"/>
        <end position="22"/>
    </location>
</feature>
<dbReference type="PANTHER" id="PTHR11022:SF41">
    <property type="entry name" value="PEPTIDOGLYCAN-RECOGNITION PROTEIN LC-RELATED"/>
    <property type="match status" value="1"/>
</dbReference>
<evidence type="ECO:0000313" key="5">
    <source>
        <dbReference type="EMBL" id="MFC1431043.1"/>
    </source>
</evidence>
<feature type="compositionally biased region" description="Low complexity" evidence="2">
    <location>
        <begin position="181"/>
        <end position="248"/>
    </location>
</feature>
<feature type="compositionally biased region" description="Low complexity" evidence="2">
    <location>
        <begin position="275"/>
        <end position="299"/>
    </location>
</feature>
<dbReference type="InterPro" id="IPR015510">
    <property type="entry name" value="PGRP"/>
</dbReference>
<dbReference type="PANTHER" id="PTHR11022">
    <property type="entry name" value="PEPTIDOGLYCAN RECOGNITION PROTEIN"/>
    <property type="match status" value="1"/>
</dbReference>
<comment type="similarity">
    <text evidence="1">Belongs to the N-acetylmuramoyl-L-alanine amidase 2 family.</text>
</comment>
<keyword evidence="5" id="KW-0378">Hydrolase</keyword>
<evidence type="ECO:0000256" key="2">
    <source>
        <dbReference type="SAM" id="MobiDB-lite"/>
    </source>
</evidence>
<dbReference type="SUPFAM" id="SSF55846">
    <property type="entry name" value="N-acetylmuramoyl-L-alanine amidase-like"/>
    <property type="match status" value="1"/>
</dbReference>
<feature type="region of interest" description="Disordered" evidence="2">
    <location>
        <begin position="167"/>
        <end position="299"/>
    </location>
</feature>
<sequence length="813" mass="81583">MRTRVLVTAGVVLVAATGVAVAVNHGSGSGAAGGPGTSADSATGPIRTSVASLALTGGTGTDRVLTGRSTKPFSSVGVTWTDAHATLRGTVEVRTRSSVTGSWGDWIPLEQDDTPDASEVDRPGVRGGTSPHWVGPSDGVQARVRAAKGVTALPAGLSVALVDPGTARSSADAQPAGFAMDADPTDSSSADPGDSTAPADPASADPTPTDTGTTPTDPGTPSATATAPDTGSPSPTTPAAAPTTTAPASPTPSATPWPSQLPSLAAAYPTGKGCTAVPAAQQSAPSPLPPATSSTIPTPTVVSRAGWGADECIRENGYPDYGSAVKVVFVHHTDDSNSYSCSTSAAMVRSVYAYHVQSEGWRDIGYNYLVDKCGTIFEGRFGGGALPVTGAQTLGFNTNSMGIAAIGTYTDLTGGDSKSSGNKGATPTKAMLGAIADLAAWKLGMSGINPSTGTGQLVEGVAPAAGGKFPLNAKETFKAISGHRDGFATDCPGNQLYTALATIRGYAVGPVTGLTVTSLNGGAAKSGTRYLTRGAATVNWTTATPGQVISGFDVLVDGVVKAHTNGLGTHAAITVGAGSHTVTVVATHITGSRATSTPVTLVSDTTAPRFSTAPSLALRTGAVSTTAVPVTLNWKATDTGALASVQATAPSAATFGPTTTGWNTNATPGRADLFTLRATDVAGNSATASVTRTPSLVQETSAKRTGSWTKRTSSSYLGGASYSASAKNASISWTFTGRSVSWIVSRASTSGQAYVYVDGVKAALIDLRSSSTLYRQAVWAKSWSTSGKHTLKIVVVGTAKRPTVTTDGIAVLG</sequence>
<evidence type="ECO:0000313" key="6">
    <source>
        <dbReference type="Proteomes" id="UP001592530"/>
    </source>
</evidence>